<accession>A0A420XP85</accession>
<sequence>MPRLGATRPTDGTPAFGDVVVRQANVPKQGWTPEQAVDLLRQGYSVAHTAARTGFDERWLAAQRDRLVEP</sequence>
<dbReference type="OrthoDB" id="3215537at2"/>
<dbReference type="Proteomes" id="UP000281955">
    <property type="component" value="Unassembled WGS sequence"/>
</dbReference>
<evidence type="ECO:0000313" key="2">
    <source>
        <dbReference type="Proteomes" id="UP000281955"/>
    </source>
</evidence>
<protein>
    <submittedName>
        <fullName evidence="1">Uncharacterized protein</fullName>
    </submittedName>
</protein>
<comment type="caution">
    <text evidence="1">The sequence shown here is derived from an EMBL/GenBank/DDBJ whole genome shotgun (WGS) entry which is preliminary data.</text>
</comment>
<organism evidence="1 2">
    <name type="scientific">Motilibacter peucedani</name>
    <dbReference type="NCBI Taxonomy" id="598650"/>
    <lineage>
        <taxon>Bacteria</taxon>
        <taxon>Bacillati</taxon>
        <taxon>Actinomycetota</taxon>
        <taxon>Actinomycetes</taxon>
        <taxon>Motilibacterales</taxon>
        <taxon>Motilibacteraceae</taxon>
        <taxon>Motilibacter</taxon>
    </lineage>
</organism>
<gene>
    <name evidence="1" type="ORF">CLV35_2480</name>
</gene>
<keyword evidence="2" id="KW-1185">Reference proteome</keyword>
<proteinExistence type="predicted"/>
<dbReference type="EMBL" id="RBWV01000012">
    <property type="protein sequence ID" value="RKS73982.1"/>
    <property type="molecule type" value="Genomic_DNA"/>
</dbReference>
<name>A0A420XP85_9ACTN</name>
<dbReference type="AlphaFoldDB" id="A0A420XP85"/>
<dbReference type="InParanoid" id="A0A420XP85"/>
<reference evidence="1 2" key="1">
    <citation type="submission" date="2018-10" db="EMBL/GenBank/DDBJ databases">
        <title>Genomic Encyclopedia of Archaeal and Bacterial Type Strains, Phase II (KMG-II): from individual species to whole genera.</title>
        <authorList>
            <person name="Goeker M."/>
        </authorList>
    </citation>
    <scope>NUCLEOTIDE SEQUENCE [LARGE SCALE GENOMIC DNA]</scope>
    <source>
        <strain evidence="1 2">RP-AC37</strain>
    </source>
</reference>
<dbReference type="RefSeq" id="WP_121193764.1">
    <property type="nucleotide sequence ID" value="NZ_RBWV01000012.1"/>
</dbReference>
<evidence type="ECO:0000313" key="1">
    <source>
        <dbReference type="EMBL" id="RKS73982.1"/>
    </source>
</evidence>